<comment type="caution">
    <text evidence="1">The sequence shown here is derived from an EMBL/GenBank/DDBJ whole genome shotgun (WGS) entry which is preliminary data.</text>
</comment>
<accession>A0ACA9SGS0</accession>
<reference evidence="1" key="1">
    <citation type="submission" date="2021-06" db="EMBL/GenBank/DDBJ databases">
        <authorList>
            <person name="Kallberg Y."/>
            <person name="Tangrot J."/>
            <person name="Rosling A."/>
        </authorList>
    </citation>
    <scope>NUCLEOTIDE SEQUENCE</scope>
    <source>
        <strain evidence="1">MA461A</strain>
    </source>
</reference>
<evidence type="ECO:0000313" key="1">
    <source>
        <dbReference type="EMBL" id="CAG8836131.1"/>
    </source>
</evidence>
<proteinExistence type="predicted"/>
<evidence type="ECO:0000313" key="2">
    <source>
        <dbReference type="Proteomes" id="UP000789920"/>
    </source>
</evidence>
<feature type="non-terminal residue" evidence="1">
    <location>
        <position position="1"/>
    </location>
</feature>
<gene>
    <name evidence="1" type="ORF">RPERSI_LOCUS29819</name>
</gene>
<keyword evidence="2" id="KW-1185">Reference proteome</keyword>
<protein>
    <submittedName>
        <fullName evidence="1">12998_t:CDS:1</fullName>
    </submittedName>
</protein>
<feature type="non-terminal residue" evidence="1">
    <location>
        <position position="185"/>
    </location>
</feature>
<sequence>NVNTAIYNQMFDPLDHVKRQNDMISSPSTTTSIMDLNRQQHQIDQSAVVNPLTAHAVVQAVASAQQVLIQNIISSRFAAAAVAKVQQVAQVQQQQQPPQNLPNDQNSSVVLVIENPGTNNQTTTTNTVQSVVSNDPMNLVESIANAQMVESMNLVEQNRRLAMEIASNNQLAANVNASANIVSQS</sequence>
<organism evidence="1 2">
    <name type="scientific">Racocetra persica</name>
    <dbReference type="NCBI Taxonomy" id="160502"/>
    <lineage>
        <taxon>Eukaryota</taxon>
        <taxon>Fungi</taxon>
        <taxon>Fungi incertae sedis</taxon>
        <taxon>Mucoromycota</taxon>
        <taxon>Glomeromycotina</taxon>
        <taxon>Glomeromycetes</taxon>
        <taxon>Diversisporales</taxon>
        <taxon>Gigasporaceae</taxon>
        <taxon>Racocetra</taxon>
    </lineage>
</organism>
<dbReference type="Proteomes" id="UP000789920">
    <property type="component" value="Unassembled WGS sequence"/>
</dbReference>
<name>A0ACA9SGS0_9GLOM</name>
<dbReference type="EMBL" id="CAJVQC010113753">
    <property type="protein sequence ID" value="CAG8836131.1"/>
    <property type="molecule type" value="Genomic_DNA"/>
</dbReference>